<dbReference type="Proteomes" id="UP000799444">
    <property type="component" value="Unassembled WGS sequence"/>
</dbReference>
<keyword evidence="3" id="KW-1185">Reference proteome</keyword>
<evidence type="ECO:0000256" key="1">
    <source>
        <dbReference type="SAM" id="Phobius"/>
    </source>
</evidence>
<dbReference type="AlphaFoldDB" id="A0A9P4QLR7"/>
<dbReference type="OrthoDB" id="529273at2759"/>
<keyword evidence="1" id="KW-0812">Transmembrane</keyword>
<feature type="transmembrane region" description="Helical" evidence="1">
    <location>
        <begin position="7"/>
        <end position="27"/>
    </location>
</feature>
<sequence>MVRPIAAYFALLGLVVSTIFSLLALVANVRGWHSSEQFAVTVTNERATIAIIIQVISHSLGLLQICALCAIVSLSFQQHASSSPFSLNALRLMNSAFSLRFDWNLPWYFLLPLGLFISFSLVPAAIWSGTLTPTVVPNNITVPFSIPEISTVVLDENKLFGDLSSGDDGGCPWISGQTVDNKTQIGTFHTCLSRLSLLGSASSSSSIQDIPGREEDKAHVHAKIDRSGFSFIGRSYSAGAAVGLADMPEIMTPLAYTYAETGFYADVQCIFNTSSAYRLEKFDTTDNIVEVYNAIGKGTFPEGLNANWGTKANNNESDVAYQAHHFGYLAVDIFDWASAYNNNRTSYFAMAAVADACDGADINTCGYGFAKLHQMQCTVDFTARNFSVYVDAVGRTITVTPHETVEWPSYTDALLEELSAEHSQIGSNDGAFGGSQLGRALLSNMEILQAYRNESTPSNETKLQSVSDFVADLMDNTLISYSQSRFFGSRGKGLERRVVDANVARNVVVYGEKKFIVAAACINFLILVVFFVEAIRTRFWGHLCNLDLLDMASVAVGGSYGGTKLAAQVQNMGSSTILLPGSRPSARDFTGAVMVRLKNINGAMSAIEPADRPGTNFEERELLTKRSLSAESIFRRSNNTAADVETSKVI</sequence>
<proteinExistence type="predicted"/>
<keyword evidence="1" id="KW-1133">Transmembrane helix</keyword>
<feature type="transmembrane region" description="Helical" evidence="1">
    <location>
        <begin position="107"/>
        <end position="127"/>
    </location>
</feature>
<feature type="transmembrane region" description="Helical" evidence="1">
    <location>
        <begin position="515"/>
        <end position="532"/>
    </location>
</feature>
<feature type="transmembrane region" description="Helical" evidence="1">
    <location>
        <begin position="47"/>
        <end position="76"/>
    </location>
</feature>
<evidence type="ECO:0000313" key="3">
    <source>
        <dbReference type="Proteomes" id="UP000799444"/>
    </source>
</evidence>
<comment type="caution">
    <text evidence="2">The sequence shown here is derived from an EMBL/GenBank/DDBJ whole genome shotgun (WGS) entry which is preliminary data.</text>
</comment>
<organism evidence="2 3">
    <name type="scientific">Polyplosphaeria fusca</name>
    <dbReference type="NCBI Taxonomy" id="682080"/>
    <lineage>
        <taxon>Eukaryota</taxon>
        <taxon>Fungi</taxon>
        <taxon>Dikarya</taxon>
        <taxon>Ascomycota</taxon>
        <taxon>Pezizomycotina</taxon>
        <taxon>Dothideomycetes</taxon>
        <taxon>Pleosporomycetidae</taxon>
        <taxon>Pleosporales</taxon>
        <taxon>Tetraplosphaeriaceae</taxon>
        <taxon>Polyplosphaeria</taxon>
    </lineage>
</organism>
<accession>A0A9P4QLR7</accession>
<protein>
    <submittedName>
        <fullName evidence="2">Uncharacterized protein</fullName>
    </submittedName>
</protein>
<evidence type="ECO:0000313" key="2">
    <source>
        <dbReference type="EMBL" id="KAF2728675.1"/>
    </source>
</evidence>
<dbReference type="EMBL" id="ML996270">
    <property type="protein sequence ID" value="KAF2728675.1"/>
    <property type="molecule type" value="Genomic_DNA"/>
</dbReference>
<reference evidence="2" key="1">
    <citation type="journal article" date="2020" name="Stud. Mycol.">
        <title>101 Dothideomycetes genomes: a test case for predicting lifestyles and emergence of pathogens.</title>
        <authorList>
            <person name="Haridas S."/>
            <person name="Albert R."/>
            <person name="Binder M."/>
            <person name="Bloem J."/>
            <person name="Labutti K."/>
            <person name="Salamov A."/>
            <person name="Andreopoulos B."/>
            <person name="Baker S."/>
            <person name="Barry K."/>
            <person name="Bills G."/>
            <person name="Bluhm B."/>
            <person name="Cannon C."/>
            <person name="Castanera R."/>
            <person name="Culley D."/>
            <person name="Daum C."/>
            <person name="Ezra D."/>
            <person name="Gonzalez J."/>
            <person name="Henrissat B."/>
            <person name="Kuo A."/>
            <person name="Liang C."/>
            <person name="Lipzen A."/>
            <person name="Lutzoni F."/>
            <person name="Magnuson J."/>
            <person name="Mondo S."/>
            <person name="Nolan M."/>
            <person name="Ohm R."/>
            <person name="Pangilinan J."/>
            <person name="Park H.-J."/>
            <person name="Ramirez L."/>
            <person name="Alfaro M."/>
            <person name="Sun H."/>
            <person name="Tritt A."/>
            <person name="Yoshinaga Y."/>
            <person name="Zwiers L.-H."/>
            <person name="Turgeon B."/>
            <person name="Goodwin S."/>
            <person name="Spatafora J."/>
            <person name="Crous P."/>
            <person name="Grigoriev I."/>
        </authorList>
    </citation>
    <scope>NUCLEOTIDE SEQUENCE</scope>
    <source>
        <strain evidence="2">CBS 125425</strain>
    </source>
</reference>
<keyword evidence="1" id="KW-0472">Membrane</keyword>
<gene>
    <name evidence="2" type="ORF">EJ04DRAFT_569299</name>
</gene>
<name>A0A9P4QLR7_9PLEO</name>